<dbReference type="Proteomes" id="UP000311605">
    <property type="component" value="Unassembled WGS sequence"/>
</dbReference>
<dbReference type="EMBL" id="VDMN01000001">
    <property type="protein sequence ID" value="TNM66331.1"/>
    <property type="molecule type" value="Genomic_DNA"/>
</dbReference>
<proteinExistence type="predicted"/>
<reference evidence="1 2" key="1">
    <citation type="submission" date="2019-06" db="EMBL/GenBank/DDBJ databases">
        <title>The draft genome of Rhizobium smilacinae PTYR-5.</title>
        <authorList>
            <person name="Liu L."/>
            <person name="Li L."/>
            <person name="Zhang X."/>
        </authorList>
    </citation>
    <scope>NUCLEOTIDE SEQUENCE [LARGE SCALE GENOMIC DNA]</scope>
    <source>
        <strain evidence="1 2">PTYR-5</strain>
    </source>
</reference>
<keyword evidence="2" id="KW-1185">Reference proteome</keyword>
<protein>
    <submittedName>
        <fullName evidence="1">Uncharacterized protein</fullName>
    </submittedName>
</protein>
<evidence type="ECO:0000313" key="2">
    <source>
        <dbReference type="Proteomes" id="UP000311605"/>
    </source>
</evidence>
<sequence>MNDEARARIAANDKLLKAVITLLAIKDPGLLDELDIIFALADEDGSTLAETDRRTRIHLQQELELIRNLASSALDTTH</sequence>
<accession>A0A5C4XTA1</accession>
<evidence type="ECO:0000313" key="1">
    <source>
        <dbReference type="EMBL" id="TNM66331.1"/>
    </source>
</evidence>
<dbReference type="RefSeq" id="WP_139675661.1">
    <property type="nucleotide sequence ID" value="NZ_VDMN01000001.1"/>
</dbReference>
<gene>
    <name evidence="1" type="ORF">FHP24_09065</name>
</gene>
<name>A0A5C4XTA1_9HYPH</name>
<comment type="caution">
    <text evidence="1">The sequence shown here is derived from an EMBL/GenBank/DDBJ whole genome shotgun (WGS) entry which is preliminary data.</text>
</comment>
<dbReference type="OrthoDB" id="8373571at2"/>
<organism evidence="1 2">
    <name type="scientific">Aliirhizobium smilacinae</name>
    <dbReference type="NCBI Taxonomy" id="1395944"/>
    <lineage>
        <taxon>Bacteria</taxon>
        <taxon>Pseudomonadati</taxon>
        <taxon>Pseudomonadota</taxon>
        <taxon>Alphaproteobacteria</taxon>
        <taxon>Hyphomicrobiales</taxon>
        <taxon>Rhizobiaceae</taxon>
        <taxon>Aliirhizobium</taxon>
    </lineage>
</organism>
<dbReference type="AlphaFoldDB" id="A0A5C4XTA1"/>